<feature type="non-terminal residue" evidence="1">
    <location>
        <position position="171"/>
    </location>
</feature>
<dbReference type="GeneID" id="9057306"/>
<protein>
    <submittedName>
        <fullName evidence="1">Uncharacterized protein</fullName>
    </submittedName>
</protein>
<organism evidence="2">
    <name type="scientific">Perkinsus marinus (strain ATCC 50983 / TXsc)</name>
    <dbReference type="NCBI Taxonomy" id="423536"/>
    <lineage>
        <taxon>Eukaryota</taxon>
        <taxon>Sar</taxon>
        <taxon>Alveolata</taxon>
        <taxon>Perkinsozoa</taxon>
        <taxon>Perkinsea</taxon>
        <taxon>Perkinsida</taxon>
        <taxon>Perkinsidae</taxon>
        <taxon>Perkinsus</taxon>
    </lineage>
</organism>
<accession>C5LQM0</accession>
<reference evidence="1 2" key="1">
    <citation type="submission" date="2008-07" db="EMBL/GenBank/DDBJ databases">
        <authorList>
            <person name="El-Sayed N."/>
            <person name="Caler E."/>
            <person name="Inman J."/>
            <person name="Amedeo P."/>
            <person name="Hass B."/>
            <person name="Wortman J."/>
        </authorList>
    </citation>
    <scope>NUCLEOTIDE SEQUENCE [LARGE SCALE GENOMIC DNA]</scope>
    <source>
        <strain evidence="2">ATCC 50983 / TXsc</strain>
    </source>
</reference>
<dbReference type="EMBL" id="GG684643">
    <property type="protein sequence ID" value="EER00973.1"/>
    <property type="molecule type" value="Genomic_DNA"/>
</dbReference>
<name>C5LQM0_PERM5</name>
<dbReference type="RefSeq" id="XP_002768255.1">
    <property type="nucleotide sequence ID" value="XM_002768209.1"/>
</dbReference>
<feature type="non-terminal residue" evidence="1">
    <location>
        <position position="1"/>
    </location>
</feature>
<evidence type="ECO:0000313" key="1">
    <source>
        <dbReference type="EMBL" id="EER00973.1"/>
    </source>
</evidence>
<dbReference type="OrthoDB" id="10490587at2759"/>
<proteinExistence type="predicted"/>
<dbReference type="AlphaFoldDB" id="C5LQM0"/>
<dbReference type="InParanoid" id="C5LQM0"/>
<sequence>LNAVIKHVPSNCNVSDSITRCVLPKTIDVDQLNDAIQSSTVIYTPTEDNVDPYSQESAVTSEDAGCGLHAHTIASSMDDAGYAFSFDDMPIYNLEGSTASCACDHHSSNNKVNLINCDGLNLPNVDGSNLTDEEKIELKALLEYVDTSRGIPTTSVSTLDDIELKHRLTIC</sequence>
<dbReference type="Proteomes" id="UP000007800">
    <property type="component" value="Unassembled WGS sequence"/>
</dbReference>
<keyword evidence="2" id="KW-1185">Reference proteome</keyword>
<evidence type="ECO:0000313" key="2">
    <source>
        <dbReference type="Proteomes" id="UP000007800"/>
    </source>
</evidence>
<gene>
    <name evidence="1" type="ORF">Pmar_PMAR015008</name>
</gene>